<keyword evidence="2" id="KW-0808">Transferase</keyword>
<dbReference type="SUPFAM" id="SSF81301">
    <property type="entry name" value="Nucleotidyltransferase"/>
    <property type="match status" value="1"/>
</dbReference>
<name>A0A212QQA6_9CHLR</name>
<dbReference type="PANTHER" id="PTHR43449">
    <property type="entry name" value="NUCLEOTIDYLTRANSFERASE"/>
    <property type="match status" value="1"/>
</dbReference>
<dbReference type="PANTHER" id="PTHR43449:SF1">
    <property type="entry name" value="POLYMERASE BETA NUCLEOTIDYLTRANSFERASE DOMAIN-CONTAINING PROTEIN"/>
    <property type="match status" value="1"/>
</dbReference>
<dbReference type="GO" id="GO:0016779">
    <property type="term" value="F:nucleotidyltransferase activity"/>
    <property type="evidence" value="ECO:0007669"/>
    <property type="project" value="InterPro"/>
</dbReference>
<dbReference type="InterPro" id="IPR043519">
    <property type="entry name" value="NT_sf"/>
</dbReference>
<feature type="domain" description="Polymerase nucleotidyl transferase" evidence="1">
    <location>
        <begin position="34"/>
        <end position="97"/>
    </location>
</feature>
<dbReference type="InParanoid" id="A0A212QQA6"/>
<sequence length="138" mass="15572">MPVKSLSSSVRTWPDAREVEAAVRAWSRRIAAAHPEVLRVGYFGSYARGDWGVGSDLDVVIIVARSDQPFISRAAQWPIEELPVPADILVYTQEEWERIDPDSRFGRILREEVRWVWEREKALPEGSSPGTQGSDPQA</sequence>
<protein>
    <submittedName>
        <fullName evidence="2">Predicted nucleotidyltransferase</fullName>
    </submittedName>
</protein>
<proteinExistence type="predicted"/>
<evidence type="ECO:0000313" key="3">
    <source>
        <dbReference type="Proteomes" id="UP000197025"/>
    </source>
</evidence>
<dbReference type="RefSeq" id="WP_088570540.1">
    <property type="nucleotide sequence ID" value="NZ_FYEK01000015.1"/>
</dbReference>
<dbReference type="AlphaFoldDB" id="A0A212QQA6"/>
<dbReference type="Proteomes" id="UP000197025">
    <property type="component" value="Unassembled WGS sequence"/>
</dbReference>
<organism evidence="2 3">
    <name type="scientific">Thermoflexus hugenholtzii JAD2</name>
    <dbReference type="NCBI Taxonomy" id="877466"/>
    <lineage>
        <taxon>Bacteria</taxon>
        <taxon>Bacillati</taxon>
        <taxon>Chloroflexota</taxon>
        <taxon>Thermoflexia</taxon>
        <taxon>Thermoflexales</taxon>
        <taxon>Thermoflexaceae</taxon>
        <taxon>Thermoflexus</taxon>
    </lineage>
</organism>
<dbReference type="InterPro" id="IPR002934">
    <property type="entry name" value="Polymerase_NTP_transf_dom"/>
</dbReference>
<dbReference type="Pfam" id="PF01909">
    <property type="entry name" value="NTP_transf_2"/>
    <property type="match status" value="1"/>
</dbReference>
<accession>A0A212QQA6</accession>
<dbReference type="EMBL" id="FYEK01000015">
    <property type="protein sequence ID" value="SNB61594.1"/>
    <property type="molecule type" value="Genomic_DNA"/>
</dbReference>
<gene>
    <name evidence="2" type="ORF">SAMN02746019_00003470</name>
</gene>
<evidence type="ECO:0000313" key="2">
    <source>
        <dbReference type="EMBL" id="SNB61594.1"/>
    </source>
</evidence>
<reference evidence="3" key="1">
    <citation type="submission" date="2017-06" db="EMBL/GenBank/DDBJ databases">
        <authorList>
            <person name="Varghese N."/>
            <person name="Submissions S."/>
        </authorList>
    </citation>
    <scope>NUCLEOTIDE SEQUENCE [LARGE SCALE GENOMIC DNA]</scope>
    <source>
        <strain evidence="3">JAD2</strain>
    </source>
</reference>
<dbReference type="Gene3D" id="3.30.460.10">
    <property type="entry name" value="Beta Polymerase, domain 2"/>
    <property type="match status" value="1"/>
</dbReference>
<keyword evidence="3" id="KW-1185">Reference proteome</keyword>
<dbReference type="OrthoDB" id="9813766at2"/>
<dbReference type="CDD" id="cd05403">
    <property type="entry name" value="NT_KNTase_like"/>
    <property type="match status" value="1"/>
</dbReference>
<evidence type="ECO:0000259" key="1">
    <source>
        <dbReference type="Pfam" id="PF01909"/>
    </source>
</evidence>